<organism evidence="2 3">
    <name type="scientific">Alectoria fallacina</name>
    <dbReference type="NCBI Taxonomy" id="1903189"/>
    <lineage>
        <taxon>Eukaryota</taxon>
        <taxon>Fungi</taxon>
        <taxon>Dikarya</taxon>
        <taxon>Ascomycota</taxon>
        <taxon>Pezizomycotina</taxon>
        <taxon>Lecanoromycetes</taxon>
        <taxon>OSLEUM clade</taxon>
        <taxon>Lecanoromycetidae</taxon>
        <taxon>Lecanorales</taxon>
        <taxon>Lecanorineae</taxon>
        <taxon>Parmeliaceae</taxon>
        <taxon>Alectoria</taxon>
    </lineage>
</organism>
<dbReference type="AlphaFoldDB" id="A0A8H3J8D8"/>
<feature type="compositionally biased region" description="Polar residues" evidence="1">
    <location>
        <begin position="19"/>
        <end position="41"/>
    </location>
</feature>
<dbReference type="EMBL" id="CAJPDR010000805">
    <property type="protein sequence ID" value="CAF9942741.1"/>
    <property type="molecule type" value="Genomic_DNA"/>
</dbReference>
<evidence type="ECO:0000313" key="3">
    <source>
        <dbReference type="Proteomes" id="UP000664203"/>
    </source>
</evidence>
<evidence type="ECO:0000256" key="1">
    <source>
        <dbReference type="SAM" id="MobiDB-lite"/>
    </source>
</evidence>
<feature type="region of interest" description="Disordered" evidence="1">
    <location>
        <begin position="1"/>
        <end position="46"/>
    </location>
</feature>
<feature type="region of interest" description="Disordered" evidence="1">
    <location>
        <begin position="72"/>
        <end position="95"/>
    </location>
</feature>
<keyword evidence="3" id="KW-1185">Reference proteome</keyword>
<reference evidence="2" key="1">
    <citation type="submission" date="2021-03" db="EMBL/GenBank/DDBJ databases">
        <authorList>
            <person name="Tagirdzhanova G."/>
        </authorList>
    </citation>
    <scope>NUCLEOTIDE SEQUENCE</scope>
</reference>
<sequence length="95" mass="9706">MDESEASTASSRESSEAANTNPPSSQISVEAESTASDSDTIPDTLKRSHENCLGNIRTTGTFATSALLPDATLPGLRVHNGGSVGAPSPKPKPTP</sequence>
<comment type="caution">
    <text evidence="2">The sequence shown here is derived from an EMBL/GenBank/DDBJ whole genome shotgun (WGS) entry which is preliminary data.</text>
</comment>
<evidence type="ECO:0000313" key="2">
    <source>
        <dbReference type="EMBL" id="CAF9942741.1"/>
    </source>
</evidence>
<dbReference type="Proteomes" id="UP000664203">
    <property type="component" value="Unassembled WGS sequence"/>
</dbReference>
<gene>
    <name evidence="2" type="ORF">ALECFALPRED_009993</name>
</gene>
<protein>
    <submittedName>
        <fullName evidence="2">Uncharacterized protein</fullName>
    </submittedName>
</protein>
<proteinExistence type="predicted"/>
<accession>A0A8H3J8D8</accession>
<dbReference type="OrthoDB" id="10596099at2759"/>
<name>A0A8H3J8D8_9LECA</name>
<feature type="compositionally biased region" description="Low complexity" evidence="1">
    <location>
        <begin position="1"/>
        <end position="18"/>
    </location>
</feature>